<dbReference type="InterPro" id="IPR013520">
    <property type="entry name" value="Ribonucl_H"/>
</dbReference>
<dbReference type="GO" id="GO:0008296">
    <property type="term" value="F:3'-5'-DNA exonuclease activity"/>
    <property type="evidence" value="ECO:0007669"/>
    <property type="project" value="TreeGrafter"/>
</dbReference>
<evidence type="ECO:0000256" key="3">
    <source>
        <dbReference type="ARBA" id="ARBA00022723"/>
    </source>
</evidence>
<keyword evidence="2" id="KW-0540">Nuclease</keyword>
<sequence>MTIKTFVFFDLETTGIPSKENPAKITELTFVCVSRRDIEKADLKKLPPVSKLSFLFNPQREIKPEVVKLTGLSNSFLSNQALFGDKIECINSFLDLPKPVCLVAHNGNRFDYKIIKSEYKNVNAELPKDLLCVDSLKAFKVILQDLSYSENSNNRAISDSNNIELDDSSWPDLDVTPDDWKEIDNLIESFSKLTSTPNIKSKQTKPKMSYSLSNIYKMLLKKDPIVSHRAEADCMMLLECVIATKAHFLEWADNNSELLSSIKPYN</sequence>
<comment type="caution">
    <text evidence="9">The sequence shown here is derived from an EMBL/GenBank/DDBJ whole genome shotgun (WGS) entry which is preliminary data.</text>
</comment>
<dbReference type="SUPFAM" id="SSF53098">
    <property type="entry name" value="Ribonuclease H-like"/>
    <property type="match status" value="1"/>
</dbReference>
<proteinExistence type="inferred from homology"/>
<accession>A0AAU9UIQ1</accession>
<name>A0AAU9UIQ1_EUPED</name>
<evidence type="ECO:0000313" key="9">
    <source>
        <dbReference type="EMBL" id="CAH2097952.1"/>
    </source>
</evidence>
<dbReference type="Pfam" id="PF00929">
    <property type="entry name" value="RNase_T"/>
    <property type="match status" value="1"/>
</dbReference>
<dbReference type="SMART" id="SM00479">
    <property type="entry name" value="EXOIII"/>
    <property type="match status" value="1"/>
</dbReference>
<dbReference type="PANTHER" id="PTHR13058">
    <property type="entry name" value="THREE PRIME REPAIR EXONUCLEASE 1, 2"/>
    <property type="match status" value="1"/>
</dbReference>
<evidence type="ECO:0000259" key="8">
    <source>
        <dbReference type="SMART" id="SM00479"/>
    </source>
</evidence>
<evidence type="ECO:0000256" key="2">
    <source>
        <dbReference type="ARBA" id="ARBA00022722"/>
    </source>
</evidence>
<dbReference type="PANTHER" id="PTHR13058:SF19">
    <property type="entry name" value="LD40940P"/>
    <property type="match status" value="1"/>
</dbReference>
<dbReference type="AlphaFoldDB" id="A0AAU9UIQ1"/>
<gene>
    <name evidence="9" type="ORF">EEDITHA_LOCUS13116</name>
</gene>
<evidence type="ECO:0000256" key="7">
    <source>
        <dbReference type="ARBA" id="ARBA00025769"/>
    </source>
</evidence>
<keyword evidence="6" id="KW-0460">Magnesium</keyword>
<dbReference type="InterPro" id="IPR040393">
    <property type="entry name" value="TREX1/2"/>
</dbReference>
<evidence type="ECO:0000256" key="1">
    <source>
        <dbReference type="ARBA" id="ARBA00001946"/>
    </source>
</evidence>
<evidence type="ECO:0000256" key="5">
    <source>
        <dbReference type="ARBA" id="ARBA00022839"/>
    </source>
</evidence>
<keyword evidence="5" id="KW-0269">Exonuclease</keyword>
<keyword evidence="3" id="KW-0479">Metal-binding</keyword>
<dbReference type="Gene3D" id="3.30.420.10">
    <property type="entry name" value="Ribonuclease H-like superfamily/Ribonuclease H"/>
    <property type="match status" value="1"/>
</dbReference>
<dbReference type="GO" id="GO:0046872">
    <property type="term" value="F:metal ion binding"/>
    <property type="evidence" value="ECO:0007669"/>
    <property type="project" value="UniProtKB-KW"/>
</dbReference>
<keyword evidence="4" id="KW-0378">Hydrolase</keyword>
<evidence type="ECO:0000256" key="6">
    <source>
        <dbReference type="ARBA" id="ARBA00022842"/>
    </source>
</evidence>
<dbReference type="GO" id="GO:0006308">
    <property type="term" value="P:DNA catabolic process"/>
    <property type="evidence" value="ECO:0007669"/>
    <property type="project" value="TreeGrafter"/>
</dbReference>
<dbReference type="GO" id="GO:0005737">
    <property type="term" value="C:cytoplasm"/>
    <property type="evidence" value="ECO:0007669"/>
    <property type="project" value="TreeGrafter"/>
</dbReference>
<dbReference type="InterPro" id="IPR036397">
    <property type="entry name" value="RNaseH_sf"/>
</dbReference>
<dbReference type="Proteomes" id="UP001153954">
    <property type="component" value="Unassembled WGS sequence"/>
</dbReference>
<protein>
    <recommendedName>
        <fullName evidence="8">Exonuclease domain-containing protein</fullName>
    </recommendedName>
</protein>
<dbReference type="InterPro" id="IPR012337">
    <property type="entry name" value="RNaseH-like_sf"/>
</dbReference>
<keyword evidence="10" id="KW-1185">Reference proteome</keyword>
<reference evidence="9" key="1">
    <citation type="submission" date="2022-03" db="EMBL/GenBank/DDBJ databases">
        <authorList>
            <person name="Tunstrom K."/>
        </authorList>
    </citation>
    <scope>NUCLEOTIDE SEQUENCE</scope>
</reference>
<evidence type="ECO:0000313" key="10">
    <source>
        <dbReference type="Proteomes" id="UP001153954"/>
    </source>
</evidence>
<dbReference type="EMBL" id="CAKOGL010000018">
    <property type="protein sequence ID" value="CAH2097952.1"/>
    <property type="molecule type" value="Genomic_DNA"/>
</dbReference>
<comment type="cofactor">
    <cofactor evidence="1">
        <name>Mg(2+)</name>
        <dbReference type="ChEBI" id="CHEBI:18420"/>
    </cofactor>
</comment>
<comment type="similarity">
    <text evidence="7">Belongs to the exonuclease superfamily. TREX family.</text>
</comment>
<evidence type="ECO:0000256" key="4">
    <source>
        <dbReference type="ARBA" id="ARBA00022801"/>
    </source>
</evidence>
<dbReference type="GO" id="GO:0003676">
    <property type="term" value="F:nucleic acid binding"/>
    <property type="evidence" value="ECO:0007669"/>
    <property type="project" value="InterPro"/>
</dbReference>
<organism evidence="9 10">
    <name type="scientific">Euphydryas editha</name>
    <name type="common">Edith's checkerspot</name>
    <dbReference type="NCBI Taxonomy" id="104508"/>
    <lineage>
        <taxon>Eukaryota</taxon>
        <taxon>Metazoa</taxon>
        <taxon>Ecdysozoa</taxon>
        <taxon>Arthropoda</taxon>
        <taxon>Hexapoda</taxon>
        <taxon>Insecta</taxon>
        <taxon>Pterygota</taxon>
        <taxon>Neoptera</taxon>
        <taxon>Endopterygota</taxon>
        <taxon>Lepidoptera</taxon>
        <taxon>Glossata</taxon>
        <taxon>Ditrysia</taxon>
        <taxon>Papilionoidea</taxon>
        <taxon>Nymphalidae</taxon>
        <taxon>Nymphalinae</taxon>
        <taxon>Euphydryas</taxon>
    </lineage>
</organism>
<feature type="domain" description="Exonuclease" evidence="8">
    <location>
        <begin position="5"/>
        <end position="250"/>
    </location>
</feature>